<dbReference type="InterPro" id="IPR011257">
    <property type="entry name" value="DNA_glycosylase"/>
</dbReference>
<evidence type="ECO:0000313" key="7">
    <source>
        <dbReference type="EMBL" id="BDG05758.1"/>
    </source>
</evidence>
<evidence type="ECO:0000259" key="5">
    <source>
        <dbReference type="SMART" id="SM00478"/>
    </source>
</evidence>
<reference evidence="8" key="1">
    <citation type="journal article" date="2022" name="Int. J. Syst. Evol. Microbiol.">
        <title>Anaeromyxobacter oryzae sp. nov., Anaeromyxobacter diazotrophicus sp. nov. and Anaeromyxobacter paludicola sp. nov., isolated from paddy soils.</title>
        <authorList>
            <person name="Itoh H."/>
            <person name="Xu Z."/>
            <person name="Mise K."/>
            <person name="Masuda Y."/>
            <person name="Ushijima N."/>
            <person name="Hayakawa C."/>
            <person name="Shiratori Y."/>
            <person name="Senoo K."/>
        </authorList>
    </citation>
    <scope>NUCLEOTIDE SEQUENCE [LARGE SCALE GENOMIC DNA]</scope>
    <source>
        <strain evidence="8">Red232</strain>
    </source>
</reference>
<dbReference type="PANTHER" id="PTHR43003:SF13">
    <property type="entry name" value="DNA-3-METHYLADENINE GLYCOSYLASE 2"/>
    <property type="match status" value="1"/>
</dbReference>
<feature type="domain" description="HhH-GPD" evidence="5">
    <location>
        <begin position="126"/>
        <end position="278"/>
    </location>
</feature>
<dbReference type="InterPro" id="IPR010316">
    <property type="entry name" value="AlkA_N"/>
</dbReference>
<organism evidence="7 8">
    <name type="scientific">Anaeromyxobacter oryzae</name>
    <dbReference type="NCBI Taxonomy" id="2918170"/>
    <lineage>
        <taxon>Bacteria</taxon>
        <taxon>Pseudomonadati</taxon>
        <taxon>Myxococcota</taxon>
        <taxon>Myxococcia</taxon>
        <taxon>Myxococcales</taxon>
        <taxon>Cystobacterineae</taxon>
        <taxon>Anaeromyxobacteraceae</taxon>
        <taxon>Anaeromyxobacter</taxon>
    </lineage>
</organism>
<accession>A0ABN6N1N6</accession>
<gene>
    <name evidence="7" type="ORF">AMOR_47540</name>
</gene>
<dbReference type="Pfam" id="PF00730">
    <property type="entry name" value="HhH-GPD"/>
    <property type="match status" value="1"/>
</dbReference>
<dbReference type="Pfam" id="PF06029">
    <property type="entry name" value="AlkA_N"/>
    <property type="match status" value="1"/>
</dbReference>
<dbReference type="SUPFAM" id="SSF48150">
    <property type="entry name" value="DNA-glycosylase"/>
    <property type="match status" value="1"/>
</dbReference>
<dbReference type="SMART" id="SM00478">
    <property type="entry name" value="ENDO3c"/>
    <property type="match status" value="1"/>
</dbReference>
<dbReference type="SUPFAM" id="SSF55945">
    <property type="entry name" value="TATA-box binding protein-like"/>
    <property type="match status" value="1"/>
</dbReference>
<evidence type="ECO:0000313" key="8">
    <source>
        <dbReference type="Proteomes" id="UP001162891"/>
    </source>
</evidence>
<dbReference type="Gene3D" id="1.10.340.30">
    <property type="entry name" value="Hypothetical protein, domain 2"/>
    <property type="match status" value="1"/>
</dbReference>
<keyword evidence="8" id="KW-1185">Reference proteome</keyword>
<protein>
    <recommendedName>
        <fullName evidence="2">DNA-3-methyladenine glycosylase II</fullName>
        <ecNumber evidence="2">3.2.2.21</ecNumber>
    </recommendedName>
</protein>
<comment type="catalytic activity">
    <reaction evidence="1">
        <text>Hydrolysis of alkylated DNA, releasing 3-methyladenine, 3-methylguanine, 7-methylguanine and 7-methyladenine.</text>
        <dbReference type="EC" id="3.2.2.21"/>
    </reaction>
</comment>
<evidence type="ECO:0000256" key="2">
    <source>
        <dbReference type="ARBA" id="ARBA00012000"/>
    </source>
</evidence>
<evidence type="ECO:0000256" key="4">
    <source>
        <dbReference type="ARBA" id="ARBA00023204"/>
    </source>
</evidence>
<feature type="domain" description="DNA-3-methyladenine glycosylase AlkA N-terminal" evidence="6">
    <location>
        <begin position="1"/>
        <end position="114"/>
    </location>
</feature>
<keyword evidence="3" id="KW-0227">DNA damage</keyword>
<evidence type="ECO:0000256" key="3">
    <source>
        <dbReference type="ARBA" id="ARBA00022763"/>
    </source>
</evidence>
<dbReference type="InterPro" id="IPR003265">
    <property type="entry name" value="HhH-GPD_domain"/>
</dbReference>
<evidence type="ECO:0000259" key="6">
    <source>
        <dbReference type="SMART" id="SM01009"/>
    </source>
</evidence>
<keyword evidence="4" id="KW-0234">DNA repair</keyword>
<sequence length="298" mass="31367">MPLRPPFRLDLTVRLLQRLPAHPVEIRDAGRYVRAFQTPAGAAGWVIREAPEGGALAVDLFGAAGDAGPWVARIRRVLGLDVDLGPFHRRAARLPALAPIARAVSGVRPPRFAALHEAFASVIPFQQVSLAAAVATLRRVVLSLSAPVRLDGVVAWPFPSAEAFAAAPARVLRACGLSDAKARALQGACRAVADGALDEASLERLPTRALLERLREVPGIGPWSAALLALRGFGRLDVFPPGDAAAVRLLGGLGGEPLVERLGPWSGMLYYALFLRRMILSPEGASAGGGAPTVSHGR</sequence>
<dbReference type="SMART" id="SM01009">
    <property type="entry name" value="AlkA_N"/>
    <property type="match status" value="1"/>
</dbReference>
<dbReference type="Proteomes" id="UP001162891">
    <property type="component" value="Chromosome"/>
</dbReference>
<dbReference type="InterPro" id="IPR051912">
    <property type="entry name" value="Alkylbase_DNA_Glycosylase/TA"/>
</dbReference>
<evidence type="ECO:0000256" key="1">
    <source>
        <dbReference type="ARBA" id="ARBA00000086"/>
    </source>
</evidence>
<dbReference type="EMBL" id="AP025591">
    <property type="protein sequence ID" value="BDG05758.1"/>
    <property type="molecule type" value="Genomic_DNA"/>
</dbReference>
<dbReference type="Gene3D" id="3.30.310.20">
    <property type="entry name" value="DNA-3-methyladenine glycosylase AlkA, N-terminal domain"/>
    <property type="match status" value="1"/>
</dbReference>
<dbReference type="PANTHER" id="PTHR43003">
    <property type="entry name" value="DNA-3-METHYLADENINE GLYCOSYLASE"/>
    <property type="match status" value="1"/>
</dbReference>
<name>A0ABN6N1N6_9BACT</name>
<dbReference type="EC" id="3.2.2.21" evidence="2"/>
<proteinExistence type="predicted"/>
<dbReference type="InterPro" id="IPR037046">
    <property type="entry name" value="AlkA_N_sf"/>
</dbReference>